<reference evidence="3 4" key="1">
    <citation type="submission" date="2019-03" db="EMBL/GenBank/DDBJ databases">
        <title>Genomics of glacier-inhabiting Cryobacterium strains.</title>
        <authorList>
            <person name="Liu Q."/>
            <person name="Xin Y.-H."/>
        </authorList>
    </citation>
    <scope>NUCLEOTIDE SEQUENCE [LARGE SCALE GENOMIC DNA]</scope>
    <source>
        <strain evidence="3 4">Sr47</strain>
    </source>
</reference>
<dbReference type="AlphaFoldDB" id="A0A4R8UGQ4"/>
<proteinExistence type="predicted"/>
<feature type="domain" description="Microcystin LR degradation protein MlrC N-terminal" evidence="2">
    <location>
        <begin position="5"/>
        <end position="292"/>
    </location>
</feature>
<dbReference type="InterPro" id="IPR010799">
    <property type="entry name" value="MlrC_C"/>
</dbReference>
<feature type="domain" description="Microcystin LR degradation protein MlrC C-terminal" evidence="1">
    <location>
        <begin position="303"/>
        <end position="480"/>
    </location>
</feature>
<dbReference type="RefSeq" id="WP_134487983.1">
    <property type="nucleotide sequence ID" value="NZ_SOEZ01000014.1"/>
</dbReference>
<dbReference type="Pfam" id="PF07364">
    <property type="entry name" value="DUF1485"/>
    <property type="match status" value="1"/>
</dbReference>
<evidence type="ECO:0000313" key="3">
    <source>
        <dbReference type="EMBL" id="TFB55175.1"/>
    </source>
</evidence>
<sequence length="514" mass="54733">MSTRRVGIAFFYHESHSFSPLRTDLDAFRQEALLSGDDLIEAYRGTKTELGGFLDALEGTEFVPVPLVAAAASPAGQVTTEAYEQIRGDMLTALAGAGDLDGLLLALHGAMVVDDYQDPETDLIEHIRRKQGAAFPIAVTLDLHGNVTRGLIDQRASCFGFQTYPHVDAYEQGLRAATALMRQVRDGITYYQCFAKLPALLPSVNMRTAEGPMHKAVTAAQDWEKRGGIVAASIFGGYPYADIEGAGASVVVLATDRAVGEESCRSLSSLLWSLREEFVTELPGAAAAVALAVQPGHRRPVVLADIADNPLSGGSADTTALVAEVLKARVPKSLIGALCDAQVVEQCRAAGEGATIGIRLGGKISPQFGPPLDLEVDIIRVSDGRFRNTGPMNTGLQVDVEGAAYLRAQGTDILVTGRPITANDPELFGHVGLDVTGYDLLVMKVKNHFRAAFEPLVGDIICVDAPGVASNDFSSFPFRNLPTGLWPFDLSATFTPEVRVAVIPGAFASDRIPE</sequence>
<organism evidence="3 4">
    <name type="scientific">Cryobacterium tagatosivorans</name>
    <dbReference type="NCBI Taxonomy" id="1259199"/>
    <lineage>
        <taxon>Bacteria</taxon>
        <taxon>Bacillati</taxon>
        <taxon>Actinomycetota</taxon>
        <taxon>Actinomycetes</taxon>
        <taxon>Micrococcales</taxon>
        <taxon>Microbacteriaceae</taxon>
        <taxon>Cryobacterium</taxon>
    </lineage>
</organism>
<dbReference type="InterPro" id="IPR015995">
    <property type="entry name" value="MlrC_N"/>
</dbReference>
<protein>
    <submittedName>
        <fullName evidence="3">M81 family peptidase</fullName>
    </submittedName>
</protein>
<accession>A0A4R8UGQ4</accession>
<gene>
    <name evidence="3" type="ORF">E3O23_02810</name>
</gene>
<evidence type="ECO:0000313" key="4">
    <source>
        <dbReference type="Proteomes" id="UP000297866"/>
    </source>
</evidence>
<comment type="caution">
    <text evidence="3">The sequence shown here is derived from an EMBL/GenBank/DDBJ whole genome shotgun (WGS) entry which is preliminary data.</text>
</comment>
<evidence type="ECO:0000259" key="2">
    <source>
        <dbReference type="Pfam" id="PF07364"/>
    </source>
</evidence>
<dbReference type="InterPro" id="IPR009197">
    <property type="entry name" value="MlrC"/>
</dbReference>
<name>A0A4R8UGQ4_9MICO</name>
<dbReference type="Proteomes" id="UP000297866">
    <property type="component" value="Unassembled WGS sequence"/>
</dbReference>
<dbReference type="EMBL" id="SOEZ01000014">
    <property type="protein sequence ID" value="TFB55175.1"/>
    <property type="molecule type" value="Genomic_DNA"/>
</dbReference>
<dbReference type="OrthoDB" id="9815420at2"/>
<evidence type="ECO:0000259" key="1">
    <source>
        <dbReference type="Pfam" id="PF07171"/>
    </source>
</evidence>
<dbReference type="PIRSF" id="PIRSF012702">
    <property type="entry name" value="UCP012702"/>
    <property type="match status" value="1"/>
</dbReference>
<dbReference type="Pfam" id="PF07171">
    <property type="entry name" value="MlrC_C"/>
    <property type="match status" value="1"/>
</dbReference>
<keyword evidence="4" id="KW-1185">Reference proteome</keyword>